<dbReference type="RefSeq" id="WP_184660397.1">
    <property type="nucleotide sequence ID" value="NZ_CP031518.1"/>
</dbReference>
<gene>
    <name evidence="1" type="ORF">HNP76_002186</name>
</gene>
<evidence type="ECO:0000313" key="2">
    <source>
        <dbReference type="Proteomes" id="UP000518887"/>
    </source>
</evidence>
<reference evidence="1 2" key="1">
    <citation type="submission" date="2020-08" db="EMBL/GenBank/DDBJ databases">
        <title>Genomic Encyclopedia of Type Strains, Phase IV (KMG-IV): sequencing the most valuable type-strain genomes for metagenomic binning, comparative biology and taxonomic classification.</title>
        <authorList>
            <person name="Goeker M."/>
        </authorList>
    </citation>
    <scope>NUCLEOTIDE SEQUENCE [LARGE SCALE GENOMIC DNA]</scope>
    <source>
        <strain evidence="1 2">DSM 103462</strain>
    </source>
</reference>
<name>A0A7W8LMV7_9SPIR</name>
<dbReference type="Proteomes" id="UP000518887">
    <property type="component" value="Unassembled WGS sequence"/>
</dbReference>
<keyword evidence="1" id="KW-0238">DNA-binding</keyword>
<accession>A0A7W8LMV7</accession>
<organism evidence="1 2">
    <name type="scientific">Treponema ruminis</name>
    <dbReference type="NCBI Taxonomy" id="744515"/>
    <lineage>
        <taxon>Bacteria</taxon>
        <taxon>Pseudomonadati</taxon>
        <taxon>Spirochaetota</taxon>
        <taxon>Spirochaetia</taxon>
        <taxon>Spirochaetales</taxon>
        <taxon>Treponemataceae</taxon>
        <taxon>Treponema</taxon>
    </lineage>
</organism>
<dbReference type="GO" id="GO:0003677">
    <property type="term" value="F:DNA binding"/>
    <property type="evidence" value="ECO:0007669"/>
    <property type="project" value="UniProtKB-KW"/>
</dbReference>
<evidence type="ECO:0000313" key="1">
    <source>
        <dbReference type="EMBL" id="MBB5226805.1"/>
    </source>
</evidence>
<protein>
    <submittedName>
        <fullName evidence="1">DNA-binding transcriptional ArsR family regulator</fullName>
    </submittedName>
</protein>
<keyword evidence="2" id="KW-1185">Reference proteome</keyword>
<dbReference type="EMBL" id="JACHFQ010000006">
    <property type="protein sequence ID" value="MBB5226805.1"/>
    <property type="molecule type" value="Genomic_DNA"/>
</dbReference>
<dbReference type="AlphaFoldDB" id="A0A7W8LMV7"/>
<proteinExistence type="predicted"/>
<sequence>MAYSELIKNLDTLRTYIRSFYIYGFKTRDQFFGRSPRTYDDEKRRLENYLDGYMTFRPDENGKVTFLSIDSRHTAHNPLYKIFKAKSFTAMDISLHFMLMDSLADGSKKTLNQLLDEINDTYLKDFSLEILPEESSLRKKLKEYEELGLISSEKEGKTMLYYRNPMTDLVGLEDALSFFSETAPCGLAGSFLYDKLPNDVQKKSEVFQFKHHYITSSIESDFVEQVFEAIREHRYLTIEQKRNEDDRTFPNEVVPLMIYQSTQGGRMYLMAYRPRGKYFLALRFDYIVEMTIGGVYAGFNQKRAEFEELRKHIWGVALKQNKKHNDTTTVHVTFRVHFEEEEKFIYQRLLREKRCGTVTLLDDNNAQFDADVFDPQEIIPWARTFICRVTFFDCSEKYIVRRFFDDIRAMNKMYLESEGEGQYAVQ</sequence>
<dbReference type="PROSITE" id="PS52050">
    <property type="entry name" value="WYL"/>
    <property type="match status" value="1"/>
</dbReference>
<comment type="caution">
    <text evidence="1">The sequence shown here is derived from an EMBL/GenBank/DDBJ whole genome shotgun (WGS) entry which is preliminary data.</text>
</comment>